<evidence type="ECO:0000313" key="2">
    <source>
        <dbReference type="Proteomes" id="UP000298138"/>
    </source>
</evidence>
<accession>A0A4S2MKN9</accession>
<organism evidence="1 2">
    <name type="scientific">Ascodesmis nigricans</name>
    <dbReference type="NCBI Taxonomy" id="341454"/>
    <lineage>
        <taxon>Eukaryota</taxon>
        <taxon>Fungi</taxon>
        <taxon>Dikarya</taxon>
        <taxon>Ascomycota</taxon>
        <taxon>Pezizomycotina</taxon>
        <taxon>Pezizomycetes</taxon>
        <taxon>Pezizales</taxon>
        <taxon>Ascodesmidaceae</taxon>
        <taxon>Ascodesmis</taxon>
    </lineage>
</organism>
<sequence>MSQEPCSTLPLSHGHLSLSLSLSLSFFRSLAPVTFTVRRERDTSQDDVRDTGQTVKRTDTTSACLRLPRQHAYLVPRYTARM</sequence>
<protein>
    <submittedName>
        <fullName evidence="1">Uncharacterized protein</fullName>
    </submittedName>
</protein>
<dbReference type="Proteomes" id="UP000298138">
    <property type="component" value="Unassembled WGS sequence"/>
</dbReference>
<dbReference type="EMBL" id="ML220152">
    <property type="protein sequence ID" value="TGZ77540.1"/>
    <property type="molecule type" value="Genomic_DNA"/>
</dbReference>
<dbReference type="AlphaFoldDB" id="A0A4S2MKN9"/>
<reference evidence="1 2" key="1">
    <citation type="submission" date="2019-04" db="EMBL/GenBank/DDBJ databases">
        <title>Comparative genomics and transcriptomics to analyze fruiting body development in filamentous ascomycetes.</title>
        <authorList>
            <consortium name="DOE Joint Genome Institute"/>
            <person name="Lutkenhaus R."/>
            <person name="Traeger S."/>
            <person name="Breuer J."/>
            <person name="Kuo A."/>
            <person name="Lipzen A."/>
            <person name="Pangilinan J."/>
            <person name="Dilworth D."/>
            <person name="Sandor L."/>
            <person name="Poggeler S."/>
            <person name="Barry K."/>
            <person name="Grigoriev I.V."/>
            <person name="Nowrousian M."/>
        </authorList>
    </citation>
    <scope>NUCLEOTIDE SEQUENCE [LARGE SCALE GENOMIC DNA]</scope>
    <source>
        <strain evidence="1 2">CBS 389.68</strain>
    </source>
</reference>
<gene>
    <name evidence="1" type="ORF">EX30DRAFT_199041</name>
</gene>
<proteinExistence type="predicted"/>
<evidence type="ECO:0000313" key="1">
    <source>
        <dbReference type="EMBL" id="TGZ77540.1"/>
    </source>
</evidence>
<name>A0A4S2MKN9_9PEZI</name>
<dbReference type="InParanoid" id="A0A4S2MKN9"/>
<keyword evidence="2" id="KW-1185">Reference proteome</keyword>